<feature type="domain" description="CCZ1/INTU/HSP4 first Longin" evidence="1">
    <location>
        <begin position="37"/>
        <end position="178"/>
    </location>
</feature>
<organism evidence="2 3">
    <name type="scientific">Arxiozyma heterogenica</name>
    <dbReference type="NCBI Taxonomy" id="278026"/>
    <lineage>
        <taxon>Eukaryota</taxon>
        <taxon>Fungi</taxon>
        <taxon>Dikarya</taxon>
        <taxon>Ascomycota</taxon>
        <taxon>Saccharomycotina</taxon>
        <taxon>Saccharomycetes</taxon>
        <taxon>Saccharomycetales</taxon>
        <taxon>Saccharomycetaceae</taxon>
        <taxon>Arxiozyma</taxon>
    </lineage>
</organism>
<keyword evidence="3" id="KW-1185">Reference proteome</keyword>
<protein>
    <recommendedName>
        <fullName evidence="1">CCZ1/INTU/HSP4 first Longin domain-containing protein</fullName>
    </recommendedName>
</protein>
<dbReference type="EMBL" id="JAWIZZ010000038">
    <property type="protein sequence ID" value="KAK5781136.1"/>
    <property type="molecule type" value="Genomic_DNA"/>
</dbReference>
<dbReference type="InterPro" id="IPR043987">
    <property type="entry name" value="CCZ1/INTU/HSP4_longin_1"/>
</dbReference>
<evidence type="ECO:0000259" key="1">
    <source>
        <dbReference type="Pfam" id="PF19031"/>
    </source>
</evidence>
<dbReference type="Proteomes" id="UP001306508">
    <property type="component" value="Unassembled WGS sequence"/>
</dbReference>
<gene>
    <name evidence="2" type="ORF">RI543_001528</name>
</gene>
<name>A0AAN8A920_9SACH</name>
<dbReference type="AlphaFoldDB" id="A0AAN8A920"/>
<evidence type="ECO:0000313" key="3">
    <source>
        <dbReference type="Proteomes" id="UP001306508"/>
    </source>
</evidence>
<dbReference type="GO" id="GO:0016192">
    <property type="term" value="P:vesicle-mediated transport"/>
    <property type="evidence" value="ECO:0007669"/>
    <property type="project" value="InterPro"/>
</dbReference>
<comment type="caution">
    <text evidence="2">The sequence shown here is derived from an EMBL/GenBank/DDBJ whole genome shotgun (WGS) entry which is preliminary data.</text>
</comment>
<proteinExistence type="predicted"/>
<dbReference type="Pfam" id="PF19031">
    <property type="entry name" value="Intu_longin_1"/>
    <property type="match status" value="1"/>
</dbReference>
<accession>A0AAN8A920</accession>
<sequence>METIGIVSSSILKSSEGALVCEQTIVNKSRYILVWMLKYLIIFDPSKNGELDSEARSSLLLYHEFGDQYNCSINEKLSRIGIIQGVWSMSQEIADVEEGLDNENITELDNEIILTIFVESRFFVTLTLSNSDTENVITARNNGNNYESSTNISTNKIPYQFYLSHLWLSYRFFLLQYGTFQSFCNTDTHTTKQLTNLLNEHMIPFWNDIYLKPSILLRRGLDALWYEVFKCAEFNLNNSLKQSGATDNNKKDNIDNGGSVQSWDSIILRDVILNEESFPGIVDILIYNLPSNKQSKFKGSILKKQYGFIGNFTNDLENLNDLSNWLYHLHTSYGTISNHVITGNMHYKERIIDMEENSMYNNAREQNTTISNNGNTNSNTDNEYTTNSLENSKLKSVMSTLSSYSNRFLHNVTLPMSFAYDAIREIGVTTEISNSVSLFKDYIPRWSTEADNPDKNNCMDTGNISYLERGNIPRHGFLISPLANKNLPISYKIKKLHLKFKSQDNIRYNTLFWFYNDILLLIVCKENFEKIWDTSFLTEMDKLLTKGIVQFHEEVLKNLTLCDIGQIDRRFAYMVMEKTDSNQTLKTSIPPFFAETLFNSLDSRNKDNVSPLDLVFTGMDNCSINFKSMGKIFGFISCLEENEGGKDYSCDSFLKSLSDDKAWELQNNIVDLLETFKNSKKQLDSVNEERLLMLDNGLICYIRSDPQRLVMVIKNWYGIQKNKGVLKLNRKTLLDSLGKDVVDWWEQFQ</sequence>
<reference evidence="3" key="1">
    <citation type="submission" date="2023-07" db="EMBL/GenBank/DDBJ databases">
        <title>A draft genome of Kazachstania heterogenica Y-27499.</title>
        <authorList>
            <person name="Donic C."/>
            <person name="Kralova J.S."/>
            <person name="Fidel L."/>
            <person name="Ben-Dor S."/>
            <person name="Jung S."/>
        </authorList>
    </citation>
    <scope>NUCLEOTIDE SEQUENCE [LARGE SCALE GENOMIC DNA]</scope>
    <source>
        <strain evidence="3">Y27499</strain>
    </source>
</reference>
<evidence type="ECO:0000313" key="2">
    <source>
        <dbReference type="EMBL" id="KAK5781136.1"/>
    </source>
</evidence>